<dbReference type="Proteomes" id="UP000245609">
    <property type="component" value="Unassembled WGS sequence"/>
</dbReference>
<feature type="compositionally biased region" description="Polar residues" evidence="1">
    <location>
        <begin position="358"/>
        <end position="372"/>
    </location>
</feature>
<gene>
    <name evidence="2" type="ORF">BB560_004549</name>
</gene>
<comment type="caution">
    <text evidence="2">The sequence shown here is derived from an EMBL/GenBank/DDBJ whole genome shotgun (WGS) entry which is preliminary data.</text>
</comment>
<feature type="compositionally biased region" description="Polar residues" evidence="1">
    <location>
        <begin position="288"/>
        <end position="310"/>
    </location>
</feature>
<feature type="region of interest" description="Disordered" evidence="1">
    <location>
        <begin position="810"/>
        <end position="829"/>
    </location>
</feature>
<feature type="region of interest" description="Disordered" evidence="1">
    <location>
        <begin position="1180"/>
        <end position="1199"/>
    </location>
</feature>
<feature type="region of interest" description="Disordered" evidence="1">
    <location>
        <begin position="1435"/>
        <end position="1460"/>
    </location>
</feature>
<feature type="compositionally biased region" description="Basic and acidic residues" evidence="1">
    <location>
        <begin position="185"/>
        <end position="195"/>
    </location>
</feature>
<organism evidence="2 3">
    <name type="scientific">Smittium megazygosporum</name>
    <dbReference type="NCBI Taxonomy" id="133381"/>
    <lineage>
        <taxon>Eukaryota</taxon>
        <taxon>Fungi</taxon>
        <taxon>Fungi incertae sedis</taxon>
        <taxon>Zoopagomycota</taxon>
        <taxon>Kickxellomycotina</taxon>
        <taxon>Harpellomycetes</taxon>
        <taxon>Harpellales</taxon>
        <taxon>Legeriomycetaceae</taxon>
        <taxon>Smittium</taxon>
    </lineage>
</organism>
<feature type="region of interest" description="Disordered" evidence="1">
    <location>
        <begin position="42"/>
        <end position="121"/>
    </location>
</feature>
<name>A0A2T9Z943_9FUNG</name>
<sequence>MKTTEYPSTQQPGVGTSFIKFKELAKGLDSVETIFPRRFSIEPKRSDVERSKISGLRKQSSMKNKHSGKKKERSNVSSFQSGIIVPDKDISRSLSTKSHNDSKRSKAKGNQNSSSNAGDNKDVVVTKQVYDYLKGAENMMVIFDPAKMKHRSKPKNPVSESYKKSHKSFFVSKFQNPDFAVGDFSPRKLSSEKGARSSNNNFASSKDKTMETKSPRNSLPPQFINTLPVLGPNLNDSKIKVKPNKPLQAKSSNNKKPENMRNSSLKDSLISNNSFKKTNLEHDLHMPSLNSKNTPSPSKISDKNNGTKVSGTPAASKPKFLEKLPKLAFFSKDKKQKTSPDGFDNNDSVRISKDFSETQESLSNSMPKTYSSSEEHCDEGKGSLYANDTVDKEYMQLIQKYQDSGKTKNLSKDLASLSDNYPDYDEYSFESGSLPSISLFGPSTKSKAYDSSKVITKLNSLDGSCDSFLDIGTKDWRYYETRSGQACKVSRRSISFSDSPFPPKNQSFAEDTDSLRSDSINTFKIIEKVKFVPQKNIHGLIKVNKLKKVPQAQGKDVHFDTIEVQPINRTVQNGRSIYRNSFFYEEGSTYNYIPTSSSLYLTDEQKSAMNSWEVPSNSSSEAEAFEYGFESYNGYDSIIETDFPQNKLSLQMPNLHNSKNIKKGGFKSHSVPGVISRNPFRPLSISQLNKLSLGHKNKINRLSDSYINYYANNGDINSSSTKDLFVQKNRQKLIQGNDGLNKSFEESKNDTFSEFGLQKHFVQNNLHIEGLRHSRSVLNKIESRKINSIKDANEIEWAYNLVLSENRIDSIDPPLRGDNNSQKAGKPYSIRNSIIRNDSILNRNRNRNNSRSSFASLQSETSKFLLNPNNNVKVDKSNKALLDLASPSLTGDSEIIANGPRIPNERVLNKAQRVSFVDSLISYVELKSSNPGLGSKVFDEFDQGLLNNSEIEKSSNSISLQSSVEKPEPLALQSEHYNRLEGKTGIKNTAEKRDSLLRVRGSLETGSVLLDNATYYADTNRHRSEKSQIKANQPGSSEDKNNEFGKHLQILGSDKDSIIVRNSLASNSLLEPQHNTENDYYEQDDFRDRVEGFFSTEEVLLSNFGPEMLKHNVRLLLALYAKNIYDRSLETKLKHFQRNKACSFSNSTNFYNFYDGINSSKDNVNAKSMIGGPNPSKGLCHKMQQGGDMDGSPESEDNSEYETSLFKYGSTEENTSKCSNYHTEFGHSNIENLELYADEELFQISFMLAKNLLVDKIETFCVFESNENYLKILNDFVICDAYQFYLSSGEMDMNSETDEPTSLFNTRTGVTNANSSGIADTLSSNIGNISGAPSYLKKNSANVYGVHSQSNSTNSDLTNLDSDQLKFSELDINEKPIGLKTEQNDYPTSILKRNASYGRKPNNNKTKSGPRSISNKVKFSDTGLVTVSIYDRYSSYESDSSEPSSYSEYYSSDEDVVYSD</sequence>
<feature type="region of interest" description="Disordered" evidence="1">
    <location>
        <begin position="284"/>
        <end position="318"/>
    </location>
</feature>
<dbReference type="OrthoDB" id="10688585at2759"/>
<feature type="compositionally biased region" description="Polar residues" evidence="1">
    <location>
        <begin position="249"/>
        <end position="272"/>
    </location>
</feature>
<feature type="compositionally biased region" description="Polar residues" evidence="1">
    <location>
        <begin position="215"/>
        <end position="225"/>
    </location>
</feature>
<feature type="compositionally biased region" description="Basic and acidic residues" evidence="1">
    <location>
        <begin position="42"/>
        <end position="52"/>
    </location>
</feature>
<evidence type="ECO:0000313" key="3">
    <source>
        <dbReference type="Proteomes" id="UP000245609"/>
    </source>
</evidence>
<feature type="region of interest" description="Disordered" evidence="1">
    <location>
        <begin position="1394"/>
        <end position="1415"/>
    </location>
</feature>
<feature type="compositionally biased region" description="Low complexity" evidence="1">
    <location>
        <begin position="1435"/>
        <end position="1450"/>
    </location>
</feature>
<keyword evidence="3" id="KW-1185">Reference proteome</keyword>
<feature type="compositionally biased region" description="Basic and acidic residues" evidence="1">
    <location>
        <begin position="205"/>
        <end position="214"/>
    </location>
</feature>
<feature type="region of interest" description="Disordered" evidence="1">
    <location>
        <begin position="355"/>
        <end position="380"/>
    </location>
</feature>
<dbReference type="EMBL" id="MBFS01001422">
    <property type="protein sequence ID" value="PVV01047.1"/>
    <property type="molecule type" value="Genomic_DNA"/>
</dbReference>
<evidence type="ECO:0000313" key="2">
    <source>
        <dbReference type="EMBL" id="PVV01047.1"/>
    </source>
</evidence>
<feature type="compositionally biased region" description="Basic residues" evidence="1">
    <location>
        <begin position="63"/>
        <end position="72"/>
    </location>
</feature>
<feature type="compositionally biased region" description="Acidic residues" evidence="1">
    <location>
        <begin position="1451"/>
        <end position="1460"/>
    </location>
</feature>
<evidence type="ECO:0000256" key="1">
    <source>
        <dbReference type="SAM" id="MobiDB-lite"/>
    </source>
</evidence>
<reference evidence="2 3" key="1">
    <citation type="journal article" date="2018" name="MBio">
        <title>Comparative Genomics Reveals the Core Gene Toolbox for the Fungus-Insect Symbiosis.</title>
        <authorList>
            <person name="Wang Y."/>
            <person name="Stata M."/>
            <person name="Wang W."/>
            <person name="Stajich J.E."/>
            <person name="White M.M."/>
            <person name="Moncalvo J.M."/>
        </authorList>
    </citation>
    <scope>NUCLEOTIDE SEQUENCE [LARGE SCALE GENOMIC DNA]</scope>
    <source>
        <strain evidence="2 3">SC-DP-2</strain>
    </source>
</reference>
<accession>A0A2T9Z943</accession>
<feature type="region of interest" description="Disordered" evidence="1">
    <location>
        <begin position="1020"/>
        <end position="1043"/>
    </location>
</feature>
<protein>
    <submittedName>
        <fullName evidence="2">Uncharacterized protein</fullName>
    </submittedName>
</protein>
<feature type="compositionally biased region" description="Polar residues" evidence="1">
    <location>
        <begin position="108"/>
        <end position="118"/>
    </location>
</feature>
<feature type="region of interest" description="Disordered" evidence="1">
    <location>
        <begin position="182"/>
        <end position="272"/>
    </location>
</feature>
<proteinExistence type="predicted"/>
<feature type="compositionally biased region" description="Polar residues" evidence="1">
    <location>
        <begin position="1401"/>
        <end position="1415"/>
    </location>
</feature>